<evidence type="ECO:0000256" key="1">
    <source>
        <dbReference type="ARBA" id="ARBA00004571"/>
    </source>
</evidence>
<organism evidence="15 16">
    <name type="scientific">Chryseolinea serpens</name>
    <dbReference type="NCBI Taxonomy" id="947013"/>
    <lineage>
        <taxon>Bacteria</taxon>
        <taxon>Pseudomonadati</taxon>
        <taxon>Bacteroidota</taxon>
        <taxon>Cytophagia</taxon>
        <taxon>Cytophagales</taxon>
        <taxon>Fulvivirgaceae</taxon>
        <taxon>Chryseolinea</taxon>
    </lineage>
</organism>
<accession>A0A1M5LLT5</accession>
<dbReference type="InterPro" id="IPR023997">
    <property type="entry name" value="TonB-dep_OMP_SusC/RagA_CS"/>
</dbReference>
<proteinExistence type="inferred from homology"/>
<dbReference type="PANTHER" id="PTHR30069">
    <property type="entry name" value="TONB-DEPENDENT OUTER MEMBRANE RECEPTOR"/>
    <property type="match status" value="1"/>
</dbReference>
<evidence type="ECO:0000259" key="14">
    <source>
        <dbReference type="Pfam" id="PF07715"/>
    </source>
</evidence>
<evidence type="ECO:0000256" key="8">
    <source>
        <dbReference type="ARBA" id="ARBA00023170"/>
    </source>
</evidence>
<dbReference type="InterPro" id="IPR008969">
    <property type="entry name" value="CarboxyPept-like_regulatory"/>
</dbReference>
<dbReference type="InterPro" id="IPR012910">
    <property type="entry name" value="Plug_dom"/>
</dbReference>
<evidence type="ECO:0000256" key="3">
    <source>
        <dbReference type="ARBA" id="ARBA00022452"/>
    </source>
</evidence>
<evidence type="ECO:0000313" key="15">
    <source>
        <dbReference type="EMBL" id="SHG65985.1"/>
    </source>
</evidence>
<evidence type="ECO:0000256" key="10">
    <source>
        <dbReference type="PROSITE-ProRule" id="PRU01360"/>
    </source>
</evidence>
<name>A0A1M5LLT5_9BACT</name>
<feature type="domain" description="TonB-dependent receptor plug" evidence="14">
    <location>
        <begin position="112"/>
        <end position="218"/>
    </location>
</feature>
<dbReference type="Gene3D" id="2.60.40.1120">
    <property type="entry name" value="Carboxypeptidase-like, regulatory domain"/>
    <property type="match status" value="1"/>
</dbReference>
<dbReference type="InterPro" id="IPR000531">
    <property type="entry name" value="Beta-barrel_TonB"/>
</dbReference>
<dbReference type="PROSITE" id="PS52016">
    <property type="entry name" value="TONB_DEPENDENT_REC_3"/>
    <property type="match status" value="1"/>
</dbReference>
<dbReference type="OrthoDB" id="9768177at2"/>
<dbReference type="SUPFAM" id="SSF49464">
    <property type="entry name" value="Carboxypeptidase regulatory domain-like"/>
    <property type="match status" value="1"/>
</dbReference>
<evidence type="ECO:0000256" key="2">
    <source>
        <dbReference type="ARBA" id="ARBA00022448"/>
    </source>
</evidence>
<evidence type="ECO:0000256" key="4">
    <source>
        <dbReference type="ARBA" id="ARBA00022692"/>
    </source>
</evidence>
<comment type="similarity">
    <text evidence="10 11">Belongs to the TonB-dependent receptor family.</text>
</comment>
<evidence type="ECO:0000256" key="7">
    <source>
        <dbReference type="ARBA" id="ARBA00023136"/>
    </source>
</evidence>
<protein>
    <submittedName>
        <fullName evidence="15">TonB-linked outer membrane protein, SusC/RagA family</fullName>
    </submittedName>
</protein>
<keyword evidence="7 10" id="KW-0472">Membrane</keyword>
<reference evidence="15 16" key="1">
    <citation type="submission" date="2016-11" db="EMBL/GenBank/DDBJ databases">
        <authorList>
            <person name="Jaros S."/>
            <person name="Januszkiewicz K."/>
            <person name="Wedrychowicz H."/>
        </authorList>
    </citation>
    <scope>NUCLEOTIDE SEQUENCE [LARGE SCALE GENOMIC DNA]</scope>
    <source>
        <strain evidence="15 16">DSM 24574</strain>
    </source>
</reference>
<evidence type="ECO:0000313" key="16">
    <source>
        <dbReference type="Proteomes" id="UP000184212"/>
    </source>
</evidence>
<dbReference type="InterPro" id="IPR023996">
    <property type="entry name" value="TonB-dep_OMP_SusC/RagA"/>
</dbReference>
<sequence length="1056" mass="114987">MKTKLLALFFLTLSLAAHGQTLIKGQVTDENGQALPGVNVLIKGTSRGAVTDVKGEYTLSDAPADAVLIVSFIGYVSQEISVAGKSVVDAKLVPDVKALEEVVVIGYGTTTVKELTGSVSSVSGSKLSSLNTVRVDQALQGQAAGVQISTASGSPGGALNIRIRGLSTNGDNNPLVLVDGVPYSTDGLNALNPSDIESINVLKDGTAGIYGVRAANGVIIITTKQGKRNSKPSIEFSGYYGSQQTTKKLDLLNAHQYAVLKNEAYAAGGQAPPFANVDLGKGTDWQKEVFQKAPIMNYNLNMNGGSDKSTYSIGGSYMNQEGIVGGDKASYRRYNARINFTTDIAPRLTLQNVLLYTNERRRTLPENGIASVLYNTTNASPATTVRNPDGTYTYLEEFSDIINPLAQMANTFNQTNVNKLVGKEELTYKINENFELSARLGYNYANVSSKTFSPLVYYGSGKAQNTATNPALVPDSITLYSKEVDSVRSNGQWTKVNASYKIPRLNSVTETEQTFFNYNAEAFLNYNKTFSDIHHVKATLGISYFGDQGKSLSGTAYNIPYNSNDFADISAADGTNLLNNTTSYQYRSRLQSYFLRGEYGYKGKYMLSALVRRDASSNFGKNNRFGYFPAVSGAWVLSEEPFFQSDLFQFVKVRASYGVAGNDKIGNFRYRALLGGEGVYPFNNQLVNGVAIGTLGNQDLKWETTHQTNVGIDFSLFNGKLDITTDYYIKKTKDLLFQPDISAIAGAYGAGGSPPWINAGDVKNNGFELLINYNDKIGEDFRFNIGYNLTTIHNEVTALPDGVQFIEGGAFGVGGTRPTRMQVGYPIGYFYGYKTDGVYQTTQEVTERGVTQENAQPGDLRFVDQDKSGDINFSNNSDKTKIGSPIPDMIMGLNLGLNFKGFDVSGTLYVSLGNDILRNYERDQPLANLLAYRLNRWTGPGSTNTDPRLFTSSTQTNRNNVISDYFVEDGSFARIKNVQLGYTLPAAISKKIGATKLRIYVAANNLATFTKYRGYDPDLSAQFDPNNASGSTLSSGIDYGFYPQAKTFMAGLNLNF</sequence>
<evidence type="ECO:0000259" key="13">
    <source>
        <dbReference type="Pfam" id="PF00593"/>
    </source>
</evidence>
<feature type="domain" description="TonB-dependent receptor-like beta-barrel" evidence="13">
    <location>
        <begin position="384"/>
        <end position="1006"/>
    </location>
</feature>
<keyword evidence="6 11" id="KW-0798">TonB box</keyword>
<dbReference type="NCBIfam" id="TIGR04057">
    <property type="entry name" value="SusC_RagA_signa"/>
    <property type="match status" value="1"/>
</dbReference>
<dbReference type="GO" id="GO:0015344">
    <property type="term" value="F:siderophore uptake transmembrane transporter activity"/>
    <property type="evidence" value="ECO:0007669"/>
    <property type="project" value="TreeGrafter"/>
</dbReference>
<evidence type="ECO:0000256" key="5">
    <source>
        <dbReference type="ARBA" id="ARBA00022729"/>
    </source>
</evidence>
<evidence type="ECO:0000256" key="9">
    <source>
        <dbReference type="ARBA" id="ARBA00023237"/>
    </source>
</evidence>
<dbReference type="Gene3D" id="2.170.130.10">
    <property type="entry name" value="TonB-dependent receptor, plug domain"/>
    <property type="match status" value="1"/>
</dbReference>
<dbReference type="InterPro" id="IPR036942">
    <property type="entry name" value="Beta-barrel_TonB_sf"/>
</dbReference>
<dbReference type="Proteomes" id="UP000184212">
    <property type="component" value="Unassembled WGS sequence"/>
</dbReference>
<keyword evidence="4 10" id="KW-0812">Transmembrane</keyword>
<dbReference type="Gene3D" id="2.40.170.20">
    <property type="entry name" value="TonB-dependent receptor, beta-barrel domain"/>
    <property type="match status" value="1"/>
</dbReference>
<keyword evidence="8" id="KW-0675">Receptor</keyword>
<dbReference type="EMBL" id="FQWQ01000001">
    <property type="protein sequence ID" value="SHG65985.1"/>
    <property type="molecule type" value="Genomic_DNA"/>
</dbReference>
<dbReference type="Pfam" id="PF07715">
    <property type="entry name" value="Plug"/>
    <property type="match status" value="1"/>
</dbReference>
<dbReference type="SUPFAM" id="SSF56935">
    <property type="entry name" value="Porins"/>
    <property type="match status" value="1"/>
</dbReference>
<evidence type="ECO:0000256" key="11">
    <source>
        <dbReference type="RuleBase" id="RU003357"/>
    </source>
</evidence>
<dbReference type="InterPro" id="IPR037066">
    <property type="entry name" value="Plug_dom_sf"/>
</dbReference>
<dbReference type="InterPro" id="IPR039426">
    <property type="entry name" value="TonB-dep_rcpt-like"/>
</dbReference>
<dbReference type="AlphaFoldDB" id="A0A1M5LLT5"/>
<keyword evidence="3 10" id="KW-1134">Transmembrane beta strand</keyword>
<dbReference type="STRING" id="947013.SAMN04488109_1287"/>
<feature type="signal peptide" evidence="12">
    <location>
        <begin position="1"/>
        <end position="19"/>
    </location>
</feature>
<dbReference type="Pfam" id="PF00593">
    <property type="entry name" value="TonB_dep_Rec_b-barrel"/>
    <property type="match status" value="1"/>
</dbReference>
<dbReference type="NCBIfam" id="TIGR04056">
    <property type="entry name" value="OMP_RagA_SusC"/>
    <property type="match status" value="1"/>
</dbReference>
<feature type="chain" id="PRO_5012431930" evidence="12">
    <location>
        <begin position="20"/>
        <end position="1056"/>
    </location>
</feature>
<evidence type="ECO:0000256" key="12">
    <source>
        <dbReference type="SAM" id="SignalP"/>
    </source>
</evidence>
<gene>
    <name evidence="15" type="ORF">SAMN04488109_1287</name>
</gene>
<keyword evidence="5 12" id="KW-0732">Signal</keyword>
<evidence type="ECO:0000256" key="6">
    <source>
        <dbReference type="ARBA" id="ARBA00023077"/>
    </source>
</evidence>
<dbReference type="RefSeq" id="WP_073132064.1">
    <property type="nucleotide sequence ID" value="NZ_FQWQ01000001.1"/>
</dbReference>
<keyword evidence="2 10" id="KW-0813">Transport</keyword>
<dbReference type="GO" id="GO:0009279">
    <property type="term" value="C:cell outer membrane"/>
    <property type="evidence" value="ECO:0007669"/>
    <property type="project" value="UniProtKB-SubCell"/>
</dbReference>
<dbReference type="Pfam" id="PF13715">
    <property type="entry name" value="CarbopepD_reg_2"/>
    <property type="match status" value="1"/>
</dbReference>
<dbReference type="PANTHER" id="PTHR30069:SF29">
    <property type="entry name" value="HEMOGLOBIN AND HEMOGLOBIN-HAPTOGLOBIN-BINDING PROTEIN 1-RELATED"/>
    <property type="match status" value="1"/>
</dbReference>
<keyword evidence="9 10" id="KW-0998">Cell outer membrane</keyword>
<comment type="subcellular location">
    <subcellularLocation>
        <location evidence="1 10">Cell outer membrane</location>
        <topology evidence="1 10">Multi-pass membrane protein</topology>
    </subcellularLocation>
</comment>
<dbReference type="GO" id="GO:0044718">
    <property type="term" value="P:siderophore transmembrane transport"/>
    <property type="evidence" value="ECO:0007669"/>
    <property type="project" value="TreeGrafter"/>
</dbReference>
<keyword evidence="16" id="KW-1185">Reference proteome</keyword>